<keyword evidence="2" id="KW-0472">Membrane</keyword>
<reference evidence="4 5" key="1">
    <citation type="submission" date="2021-06" db="EMBL/GenBank/DDBJ databases">
        <authorList>
            <person name="Kallberg Y."/>
            <person name="Tangrot J."/>
            <person name="Rosling A."/>
        </authorList>
    </citation>
    <scope>NUCLEOTIDE SEQUENCE [LARGE SCALE GENOMIC DNA]</scope>
    <source>
        <strain evidence="4 5">120-4 pot B 10/14</strain>
    </source>
</reference>
<evidence type="ECO:0000313" key="4">
    <source>
        <dbReference type="EMBL" id="CAG8719897.1"/>
    </source>
</evidence>
<dbReference type="Proteomes" id="UP000789901">
    <property type="component" value="Unassembled WGS sequence"/>
</dbReference>
<organism evidence="4 5">
    <name type="scientific">Gigaspora margarita</name>
    <dbReference type="NCBI Taxonomy" id="4874"/>
    <lineage>
        <taxon>Eukaryota</taxon>
        <taxon>Fungi</taxon>
        <taxon>Fungi incertae sedis</taxon>
        <taxon>Mucoromycota</taxon>
        <taxon>Glomeromycotina</taxon>
        <taxon>Glomeromycetes</taxon>
        <taxon>Diversisporales</taxon>
        <taxon>Gigasporaceae</taxon>
        <taxon>Gigaspora</taxon>
    </lineage>
</organism>
<evidence type="ECO:0000259" key="3">
    <source>
        <dbReference type="Pfam" id="PF04548"/>
    </source>
</evidence>
<dbReference type="SUPFAM" id="SSF52540">
    <property type="entry name" value="P-loop containing nucleoside triphosphate hydrolases"/>
    <property type="match status" value="1"/>
</dbReference>
<proteinExistence type="predicted"/>
<dbReference type="EMBL" id="CAJVQB010008520">
    <property type="protein sequence ID" value="CAG8719897.1"/>
    <property type="molecule type" value="Genomic_DNA"/>
</dbReference>
<name>A0ABN7V430_GIGMA</name>
<feature type="domain" description="AIG1-type G" evidence="3">
    <location>
        <begin position="58"/>
        <end position="202"/>
    </location>
</feature>
<dbReference type="Pfam" id="PF04548">
    <property type="entry name" value="AIG1"/>
    <property type="match status" value="1"/>
</dbReference>
<dbReference type="InterPro" id="IPR006703">
    <property type="entry name" value="G_AIG1"/>
</dbReference>
<evidence type="ECO:0000256" key="1">
    <source>
        <dbReference type="ARBA" id="ARBA00022741"/>
    </source>
</evidence>
<keyword evidence="2" id="KW-0812">Transmembrane</keyword>
<keyword evidence="5" id="KW-1185">Reference proteome</keyword>
<feature type="transmembrane region" description="Helical" evidence="2">
    <location>
        <begin position="263"/>
        <end position="285"/>
    </location>
</feature>
<keyword evidence="1" id="KW-0547">Nucleotide-binding</keyword>
<gene>
    <name evidence="4" type="ORF">GMARGA_LOCUS13427</name>
</gene>
<dbReference type="Gene3D" id="3.40.50.300">
    <property type="entry name" value="P-loop containing nucleotide triphosphate hydrolases"/>
    <property type="match status" value="1"/>
</dbReference>
<dbReference type="InterPro" id="IPR027417">
    <property type="entry name" value="P-loop_NTPase"/>
</dbReference>
<accession>A0ABN7V430</accession>
<comment type="caution">
    <text evidence="4">The sequence shown here is derived from an EMBL/GenBank/DDBJ whole genome shotgun (WGS) entry which is preliminary data.</text>
</comment>
<sequence>MEIHGIISWKTVTQYENIKMTYKCNILMSNFFNRYNNLERLLPFNSKFNKTIMDVRNSIVLFGRAGEGKSTLANMLIQDDIGPDNIFPIGDSAVGETSEVVYAFNDDFEVYDTIGLCESSDGTIPHKKAIKKIRYYFSTLKPTFNYICYVKKGSRFTKEDKNTFKEFKKIFEGGERNFVIIITDSTPKWANDNVKKIRDYFGNYPIIAVDFPYNDRYNAEVLKGMRIESKQHLIRRLSHLRYNCVKLEVLEASVKFESKVAKIAGFIPIIGTAYNLITSGAYLILHKPNLAKRRFVEGLAGMTVNLNKTAIKY</sequence>
<evidence type="ECO:0000256" key="2">
    <source>
        <dbReference type="SAM" id="Phobius"/>
    </source>
</evidence>
<protein>
    <submittedName>
        <fullName evidence="4">864_t:CDS:1</fullName>
    </submittedName>
</protein>
<evidence type="ECO:0000313" key="5">
    <source>
        <dbReference type="Proteomes" id="UP000789901"/>
    </source>
</evidence>
<keyword evidence="2" id="KW-1133">Transmembrane helix</keyword>